<gene>
    <name evidence="2" type="ORF">FW784_01265</name>
</gene>
<keyword evidence="1" id="KW-0472">Membrane</keyword>
<keyword evidence="3" id="KW-1185">Reference proteome</keyword>
<feature type="transmembrane region" description="Helical" evidence="1">
    <location>
        <begin position="66"/>
        <end position="83"/>
    </location>
</feature>
<protein>
    <submittedName>
        <fullName evidence="2">DUF4386 domain-containing protein</fullName>
    </submittedName>
</protein>
<name>A0A5D8ZBM3_9GAMM</name>
<organism evidence="2 3">
    <name type="scientific">Cognatilysobacter lacus</name>
    <dbReference type="NCBI Taxonomy" id="1643323"/>
    <lineage>
        <taxon>Bacteria</taxon>
        <taxon>Pseudomonadati</taxon>
        <taxon>Pseudomonadota</taxon>
        <taxon>Gammaproteobacteria</taxon>
        <taxon>Lysobacterales</taxon>
        <taxon>Lysobacteraceae</taxon>
        <taxon>Cognatilysobacter</taxon>
    </lineage>
</organism>
<comment type="caution">
    <text evidence="2">The sequence shown here is derived from an EMBL/GenBank/DDBJ whole genome shotgun (WGS) entry which is preliminary data.</text>
</comment>
<feature type="transmembrane region" description="Helical" evidence="1">
    <location>
        <begin position="179"/>
        <end position="199"/>
    </location>
</feature>
<feature type="transmembrane region" description="Helical" evidence="1">
    <location>
        <begin position="205"/>
        <end position="226"/>
    </location>
</feature>
<accession>A0A5D8ZBM3</accession>
<keyword evidence="1" id="KW-1133">Transmembrane helix</keyword>
<proteinExistence type="predicted"/>
<evidence type="ECO:0000313" key="2">
    <source>
        <dbReference type="EMBL" id="TZF91522.1"/>
    </source>
</evidence>
<keyword evidence="1" id="KW-0812">Transmembrane</keyword>
<dbReference type="Proteomes" id="UP000323164">
    <property type="component" value="Unassembled WGS sequence"/>
</dbReference>
<dbReference type="AlphaFoldDB" id="A0A5D8ZBM3"/>
<dbReference type="Pfam" id="PF14329">
    <property type="entry name" value="DUF4386"/>
    <property type="match status" value="1"/>
</dbReference>
<feature type="transmembrane region" description="Helical" evidence="1">
    <location>
        <begin position="12"/>
        <end position="34"/>
    </location>
</feature>
<reference evidence="2 3" key="1">
    <citation type="submission" date="2019-08" db="EMBL/GenBank/DDBJ databases">
        <title>Draft genome sequence of Lysobacter sp. UKS-15.</title>
        <authorList>
            <person name="Im W.-T."/>
        </authorList>
    </citation>
    <scope>NUCLEOTIDE SEQUENCE [LARGE SCALE GENOMIC DNA]</scope>
    <source>
        <strain evidence="2 3">UKS-15</strain>
    </source>
</reference>
<evidence type="ECO:0000313" key="3">
    <source>
        <dbReference type="Proteomes" id="UP000323164"/>
    </source>
</evidence>
<feature type="transmembrane region" description="Helical" evidence="1">
    <location>
        <begin position="147"/>
        <end position="167"/>
    </location>
</feature>
<evidence type="ECO:0000256" key="1">
    <source>
        <dbReference type="SAM" id="Phobius"/>
    </source>
</evidence>
<feature type="transmembrane region" description="Helical" evidence="1">
    <location>
        <begin position="90"/>
        <end position="118"/>
    </location>
</feature>
<dbReference type="EMBL" id="VTRV01000007">
    <property type="protein sequence ID" value="TZF91522.1"/>
    <property type="molecule type" value="Genomic_DNA"/>
</dbReference>
<dbReference type="OrthoDB" id="5421633at2"/>
<dbReference type="InterPro" id="IPR025495">
    <property type="entry name" value="DUF4386"/>
</dbReference>
<sequence>MPMTTPPYPQNHARLGGLLYLVIIAAGIFGELFVRGSMVASGDAAATAAHIAATPGLWRTGIAVDLLMHVCDVFVMWVIYLLLRPTSARLALLVLLLNLIQTAVLVANKLLLLVPLFLSEGHPAYLAGLDAPQLQALGYLAIRIHEYGFGVGLVFFGAVCLVEGYLIRRSGYLPRLIGTAMQLAGACYVVNSTLLLLMPHLQGQLFPFLMLPCLVAELSFALWLLVRGVDVQAFHKALARA</sequence>